<protein>
    <submittedName>
        <fullName evidence="2">Uncharacterized protein</fullName>
    </submittedName>
</protein>
<sequence>MASLVLLKSSRSDPPRRVRASFMRDADFDVKVSALSTSRPSTIGMATSRPVSRPRSSRPSLRCCSLSASRGALVITSLSTLLRRPRRPRACRAARVARAAERDGRSSRSFVKTLDVRSWRIGNQDPKVPIPSLRLVPDVPETKVLEFQKHGVVLLRGVLHEWVPYLKEVSMKQMEEPQITAMLTGLRTFFSMDYVQAGLFLTNEGFWNFWTSSGGRTVGRLAAQLQGLEEIESEVRLIVDQLNVNPHQPMFTEPDTFHTDVGVISAVAREQDVVRCWIPLQKLKSGSGEEALGTLEFQVNGQRLRFDDVEEGDVVMFTPTIPHRVLFPPEGETYARDRPVIIASLHTSSGGQHEVAVPEFPRIFPECDQSEVQARADGRLYKDLERYFRLWGKPSTLLDEWMQFITYEEKMRELRIIMETISESLCGRIFCTVYQSFRMFRQQLEVEGSQMIHEQFSACNELRPKLETAAEIVVDQDDGMTLFSQITTVLERLENMEREWKTRKPTTAAAAPSAPSVPSAVSASPKLGPATVSPSPKASPSEKRETKASSSPKDRSDRRESEDFATFAAWPGAFEQSTSGNGLNSGTGDFAAPWSAPWGEDAAPSVPSAEWPAFDAVSTGTAPAGPAGPFPNSFDAWPEAKPEGMPPPMPPMPMHARDLVRTMPMQLHIRCSISDLEEVDRDQDRFKQQFVRAAAKAAGVPENRIRVKQIMNH</sequence>
<feature type="region of interest" description="Disordered" evidence="1">
    <location>
        <begin position="40"/>
        <end position="60"/>
    </location>
</feature>
<evidence type="ECO:0000313" key="2">
    <source>
        <dbReference type="EMBL" id="CAK9010625.1"/>
    </source>
</evidence>
<feature type="region of interest" description="Disordered" evidence="1">
    <location>
        <begin position="500"/>
        <end position="607"/>
    </location>
</feature>
<reference evidence="2 3" key="1">
    <citation type="submission" date="2024-02" db="EMBL/GenBank/DDBJ databases">
        <authorList>
            <person name="Chen Y."/>
            <person name="Shah S."/>
            <person name="Dougan E. K."/>
            <person name="Thang M."/>
            <person name="Chan C."/>
        </authorList>
    </citation>
    <scope>NUCLEOTIDE SEQUENCE [LARGE SCALE GENOMIC DNA]</scope>
</reference>
<comment type="caution">
    <text evidence="2">The sequence shown here is derived from an EMBL/GenBank/DDBJ whole genome shotgun (WGS) entry which is preliminary data.</text>
</comment>
<proteinExistence type="predicted"/>
<evidence type="ECO:0000256" key="1">
    <source>
        <dbReference type="SAM" id="MobiDB-lite"/>
    </source>
</evidence>
<dbReference type="SUPFAM" id="SSF51197">
    <property type="entry name" value="Clavaminate synthase-like"/>
    <property type="match status" value="1"/>
</dbReference>
<feature type="compositionally biased region" description="Low complexity" evidence="1">
    <location>
        <begin position="505"/>
        <end position="525"/>
    </location>
</feature>
<evidence type="ECO:0000313" key="3">
    <source>
        <dbReference type="Proteomes" id="UP001642484"/>
    </source>
</evidence>
<name>A0ABP0J8I8_9DINO</name>
<gene>
    <name evidence="2" type="ORF">CCMP2556_LOCUS10151</name>
</gene>
<feature type="compositionally biased region" description="Low complexity" evidence="1">
    <location>
        <begin position="577"/>
        <end position="588"/>
    </location>
</feature>
<dbReference type="EMBL" id="CAXAMN010004670">
    <property type="protein sequence ID" value="CAK9010625.1"/>
    <property type="molecule type" value="Genomic_DNA"/>
</dbReference>
<feature type="compositionally biased region" description="Low complexity" evidence="1">
    <location>
        <begin position="48"/>
        <end position="60"/>
    </location>
</feature>
<dbReference type="Gene3D" id="2.60.120.620">
    <property type="entry name" value="q2cbj1_9rhob like domain"/>
    <property type="match status" value="1"/>
</dbReference>
<feature type="compositionally biased region" description="Basic and acidic residues" evidence="1">
    <location>
        <begin position="540"/>
        <end position="562"/>
    </location>
</feature>
<organism evidence="2 3">
    <name type="scientific">Durusdinium trenchii</name>
    <dbReference type="NCBI Taxonomy" id="1381693"/>
    <lineage>
        <taxon>Eukaryota</taxon>
        <taxon>Sar</taxon>
        <taxon>Alveolata</taxon>
        <taxon>Dinophyceae</taxon>
        <taxon>Suessiales</taxon>
        <taxon>Symbiodiniaceae</taxon>
        <taxon>Durusdinium</taxon>
    </lineage>
</organism>
<keyword evidence="3" id="KW-1185">Reference proteome</keyword>
<dbReference type="Proteomes" id="UP001642484">
    <property type="component" value="Unassembled WGS sequence"/>
</dbReference>
<accession>A0ABP0J8I8</accession>